<dbReference type="InterPro" id="IPR001845">
    <property type="entry name" value="HTH_ArsR_DNA-bd_dom"/>
</dbReference>
<comment type="caution">
    <text evidence="5">The sequence shown here is derived from an EMBL/GenBank/DDBJ whole genome shotgun (WGS) entry which is preliminary data.</text>
</comment>
<protein>
    <submittedName>
        <fullName evidence="5">Metalloregulator ArsR/SmtB family transcription factor</fullName>
    </submittedName>
</protein>
<sequence length="130" mass="13515">MGESTLPADDQCDLLCLDLPHAEDIRTSLPDLDALTSAATLGKALADPTRLAVGAALLAGDELCVCDMAWVVGQAQNLASHHLRVLRAAGLVTSRRDGKLVMYRLTPVGRALVGAVLGETSAPDRAAVDS</sequence>
<dbReference type="SUPFAM" id="SSF46785">
    <property type="entry name" value="Winged helix' DNA-binding domain"/>
    <property type="match status" value="1"/>
</dbReference>
<dbReference type="PANTHER" id="PTHR43132">
    <property type="entry name" value="ARSENICAL RESISTANCE OPERON REPRESSOR ARSR-RELATED"/>
    <property type="match status" value="1"/>
</dbReference>
<dbReference type="InterPro" id="IPR036388">
    <property type="entry name" value="WH-like_DNA-bd_sf"/>
</dbReference>
<keyword evidence="6" id="KW-1185">Reference proteome</keyword>
<dbReference type="Proteomes" id="UP001300763">
    <property type="component" value="Unassembled WGS sequence"/>
</dbReference>
<reference evidence="5 6" key="1">
    <citation type="submission" date="2023-02" db="EMBL/GenBank/DDBJ databases">
        <title>Genome sequencing required for Actinomycetospora new species description.</title>
        <authorList>
            <person name="Saimee Y."/>
            <person name="Duangmal K."/>
        </authorList>
    </citation>
    <scope>NUCLEOTIDE SEQUENCE [LARGE SCALE GENOMIC DNA]</scope>
    <source>
        <strain evidence="5 6">DW7H6</strain>
    </source>
</reference>
<evidence type="ECO:0000313" key="6">
    <source>
        <dbReference type="Proteomes" id="UP001300763"/>
    </source>
</evidence>
<dbReference type="PROSITE" id="PS50987">
    <property type="entry name" value="HTH_ARSR_2"/>
    <property type="match status" value="1"/>
</dbReference>
<dbReference type="Pfam" id="PF01022">
    <property type="entry name" value="HTH_5"/>
    <property type="match status" value="1"/>
</dbReference>
<dbReference type="NCBIfam" id="NF033788">
    <property type="entry name" value="HTH_metalloreg"/>
    <property type="match status" value="1"/>
</dbReference>
<evidence type="ECO:0000256" key="3">
    <source>
        <dbReference type="ARBA" id="ARBA00023163"/>
    </source>
</evidence>
<proteinExistence type="predicted"/>
<dbReference type="InterPro" id="IPR036390">
    <property type="entry name" value="WH_DNA-bd_sf"/>
</dbReference>
<name>A0ABT5SYB9_9PSEU</name>
<dbReference type="Gene3D" id="1.10.10.10">
    <property type="entry name" value="Winged helix-like DNA-binding domain superfamily/Winged helix DNA-binding domain"/>
    <property type="match status" value="1"/>
</dbReference>
<dbReference type="RefSeq" id="WP_274202300.1">
    <property type="nucleotide sequence ID" value="NZ_JAQZAO010000009.1"/>
</dbReference>
<evidence type="ECO:0000259" key="4">
    <source>
        <dbReference type="PROSITE" id="PS50987"/>
    </source>
</evidence>
<keyword evidence="1" id="KW-0805">Transcription regulation</keyword>
<feature type="domain" description="HTH arsR-type" evidence="4">
    <location>
        <begin position="30"/>
        <end position="124"/>
    </location>
</feature>
<keyword evidence="2" id="KW-0238">DNA-binding</keyword>
<evidence type="ECO:0000256" key="1">
    <source>
        <dbReference type="ARBA" id="ARBA00023015"/>
    </source>
</evidence>
<evidence type="ECO:0000313" key="5">
    <source>
        <dbReference type="EMBL" id="MDD7967779.1"/>
    </source>
</evidence>
<dbReference type="EMBL" id="JAQZAO010000009">
    <property type="protein sequence ID" value="MDD7967779.1"/>
    <property type="molecule type" value="Genomic_DNA"/>
</dbReference>
<keyword evidence="3" id="KW-0804">Transcription</keyword>
<dbReference type="PRINTS" id="PR00778">
    <property type="entry name" value="HTHARSR"/>
</dbReference>
<dbReference type="InterPro" id="IPR011991">
    <property type="entry name" value="ArsR-like_HTH"/>
</dbReference>
<dbReference type="PANTHER" id="PTHR43132:SF6">
    <property type="entry name" value="HTH-TYPE TRANSCRIPTIONAL REPRESSOR CZRA"/>
    <property type="match status" value="1"/>
</dbReference>
<organism evidence="5 6">
    <name type="scientific">Actinomycetospora lemnae</name>
    <dbReference type="NCBI Taxonomy" id="3019891"/>
    <lineage>
        <taxon>Bacteria</taxon>
        <taxon>Bacillati</taxon>
        <taxon>Actinomycetota</taxon>
        <taxon>Actinomycetes</taxon>
        <taxon>Pseudonocardiales</taxon>
        <taxon>Pseudonocardiaceae</taxon>
        <taxon>Actinomycetospora</taxon>
    </lineage>
</organism>
<evidence type="ECO:0000256" key="2">
    <source>
        <dbReference type="ARBA" id="ARBA00023125"/>
    </source>
</evidence>
<dbReference type="SMART" id="SM00418">
    <property type="entry name" value="HTH_ARSR"/>
    <property type="match status" value="1"/>
</dbReference>
<dbReference type="InterPro" id="IPR051011">
    <property type="entry name" value="Metal_resp_trans_reg"/>
</dbReference>
<dbReference type="CDD" id="cd00090">
    <property type="entry name" value="HTH_ARSR"/>
    <property type="match status" value="1"/>
</dbReference>
<accession>A0ABT5SYB9</accession>
<gene>
    <name evidence="5" type="ORF">PGB27_20765</name>
</gene>